<dbReference type="WBParaSite" id="SBAD_0000376901-mRNA-1">
    <property type="protein sequence ID" value="SBAD_0000376901-mRNA-1"/>
    <property type="gene ID" value="SBAD_0000376901"/>
</dbReference>
<dbReference type="AlphaFoldDB" id="A0A183IJ09"/>
<organism evidence="5">
    <name type="scientific">Soboliphyme baturini</name>
    <dbReference type="NCBI Taxonomy" id="241478"/>
    <lineage>
        <taxon>Eukaryota</taxon>
        <taxon>Metazoa</taxon>
        <taxon>Ecdysozoa</taxon>
        <taxon>Nematoda</taxon>
        <taxon>Enoplea</taxon>
        <taxon>Dorylaimia</taxon>
        <taxon>Dioctophymatida</taxon>
        <taxon>Dioctophymatoidea</taxon>
        <taxon>Soboliphymatidae</taxon>
        <taxon>Soboliphyme</taxon>
    </lineage>
</organism>
<evidence type="ECO:0000313" key="3">
    <source>
        <dbReference type="EMBL" id="VDP01777.1"/>
    </source>
</evidence>
<proteinExistence type="predicted"/>
<protein>
    <submittedName>
        <fullName evidence="5">WH2 domain-containing protein</fullName>
    </submittedName>
</protein>
<feature type="domain" description="WH2" evidence="2">
    <location>
        <begin position="3"/>
        <end position="20"/>
    </location>
</feature>
<evidence type="ECO:0000259" key="2">
    <source>
        <dbReference type="PROSITE" id="PS51082"/>
    </source>
</evidence>
<feature type="region of interest" description="Disordered" evidence="1">
    <location>
        <begin position="23"/>
        <end position="80"/>
    </location>
</feature>
<feature type="region of interest" description="Disordered" evidence="1">
    <location>
        <begin position="492"/>
        <end position="511"/>
    </location>
</feature>
<keyword evidence="4" id="KW-1185">Reference proteome</keyword>
<dbReference type="EMBL" id="UZAM01007843">
    <property type="protein sequence ID" value="VDP01777.1"/>
    <property type="molecule type" value="Genomic_DNA"/>
</dbReference>
<feature type="compositionally biased region" description="Basic and acidic residues" evidence="1">
    <location>
        <begin position="23"/>
        <end position="38"/>
    </location>
</feature>
<evidence type="ECO:0000313" key="5">
    <source>
        <dbReference type="WBParaSite" id="SBAD_0000376901-mRNA-1"/>
    </source>
</evidence>
<feature type="compositionally biased region" description="Basic and acidic residues" evidence="1">
    <location>
        <begin position="421"/>
        <end position="433"/>
    </location>
</feature>
<dbReference type="CDD" id="cd21762">
    <property type="entry name" value="WH2"/>
    <property type="match status" value="1"/>
</dbReference>
<feature type="compositionally biased region" description="Low complexity" evidence="1">
    <location>
        <begin position="435"/>
        <end position="444"/>
    </location>
</feature>
<feature type="compositionally biased region" description="Pro residues" evidence="1">
    <location>
        <begin position="42"/>
        <end position="54"/>
    </location>
</feature>
<feature type="domain" description="WH2" evidence="2">
    <location>
        <begin position="105"/>
        <end position="122"/>
    </location>
</feature>
<accession>A0A183IJ09</accession>
<dbReference type="GO" id="GO:0003779">
    <property type="term" value="F:actin binding"/>
    <property type="evidence" value="ECO:0007669"/>
    <property type="project" value="InterPro"/>
</dbReference>
<name>A0A183IJ09_9BILA</name>
<feature type="region of interest" description="Disordered" evidence="1">
    <location>
        <begin position="376"/>
        <end position="444"/>
    </location>
</feature>
<reference evidence="3 4" key="2">
    <citation type="submission" date="2018-11" db="EMBL/GenBank/DDBJ databases">
        <authorList>
            <consortium name="Pathogen Informatics"/>
        </authorList>
    </citation>
    <scope>NUCLEOTIDE SEQUENCE [LARGE SCALE GENOMIC DNA]</scope>
</reference>
<sequence>MLNRSALLEEIRAGVALKATKTIDKSHPVLKADGENIRKINAPPPPAPPQPPFAAKPKASPMGSPPPPPPPLPPQPPGAVVQSVYSSNRAFGAACSNTSSPPKFDREALLNDIRQGTKLRHIEVKEKSVFDPQTLRIVSEHPKQQSPEACEMAPKNKASQYYRSKEVKFPLLSKKTQTGTSEVPMKSSERTEGCTVNQSEIALNNRLIAEELQSSKILATRFGKLISAEKSVVSNDVVTKPGLRKEASVAAVRAGKISKTAVPFDSMANGLNGHDSSLGIVQADVVGRSTANTTKSADAPVVSNSANILQNGLSPIGCVSRKPAFNRNMFLRKPSKYLSENDEMPYTNIDSSPTVEEVQTGNKKIIDGSLRVLSPLHVTSGNTPNGYFQDTESSGQKPKDTHSSQGTNAHRFLPGVNGLKQKFEQQNSKEKVRLSSTSSESAADSYVSLDGMPKRYISTVTKMLANRTMANAEIRRDPRAMLVVNQNSSNVTVQNRPSIDPESAKATGNGLHVDKDSGDDVFRNHGTISKCKSLSDESVDLGVAQLTGIPVDALRQFRFEIDLNDPEGAILKLKKRFFFCASQEDA</sequence>
<dbReference type="InterPro" id="IPR003124">
    <property type="entry name" value="WH2_dom"/>
</dbReference>
<gene>
    <name evidence="3" type="ORF">SBAD_LOCUS3605</name>
</gene>
<dbReference type="PROSITE" id="PS51082">
    <property type="entry name" value="WH2"/>
    <property type="match status" value="2"/>
</dbReference>
<dbReference type="SMART" id="SM00246">
    <property type="entry name" value="WH2"/>
    <property type="match status" value="2"/>
</dbReference>
<dbReference type="Proteomes" id="UP000270296">
    <property type="component" value="Unassembled WGS sequence"/>
</dbReference>
<feature type="compositionally biased region" description="Pro residues" evidence="1">
    <location>
        <begin position="63"/>
        <end position="77"/>
    </location>
</feature>
<dbReference type="Pfam" id="PF02205">
    <property type="entry name" value="WH2"/>
    <property type="match status" value="2"/>
</dbReference>
<evidence type="ECO:0000313" key="4">
    <source>
        <dbReference type="Proteomes" id="UP000270296"/>
    </source>
</evidence>
<reference evidence="5" key="1">
    <citation type="submission" date="2016-06" db="UniProtKB">
        <authorList>
            <consortium name="WormBaseParasite"/>
        </authorList>
    </citation>
    <scope>IDENTIFICATION</scope>
</reference>
<evidence type="ECO:0000256" key="1">
    <source>
        <dbReference type="SAM" id="MobiDB-lite"/>
    </source>
</evidence>
<dbReference type="OrthoDB" id="5877983at2759"/>
<feature type="compositionally biased region" description="Polar residues" evidence="1">
    <location>
        <begin position="377"/>
        <end position="396"/>
    </location>
</feature>